<organism evidence="2 3">
    <name type="scientific">Candidatus Methanoperedens nitratireducens</name>
    <dbReference type="NCBI Taxonomy" id="1392998"/>
    <lineage>
        <taxon>Archaea</taxon>
        <taxon>Methanobacteriati</taxon>
        <taxon>Methanobacteriota</taxon>
        <taxon>Stenosarchaea group</taxon>
        <taxon>Methanomicrobia</taxon>
        <taxon>Methanosarcinales</taxon>
        <taxon>ANME-2 cluster</taxon>
        <taxon>Candidatus Methanoperedentaceae</taxon>
        <taxon>Candidatus Methanoperedens</taxon>
    </lineage>
</organism>
<dbReference type="Proteomes" id="UP000027153">
    <property type="component" value="Unassembled WGS sequence"/>
</dbReference>
<dbReference type="Pfam" id="PF14401">
    <property type="entry name" value="RLAN"/>
    <property type="match status" value="1"/>
</dbReference>
<dbReference type="AlphaFoldDB" id="A0A062V2D1"/>
<reference evidence="2 3" key="1">
    <citation type="journal article" date="2013" name="Nature">
        <title>Anaerobic oxidation of methane coupled to nitrate reduction in a novel archaeal lineage.</title>
        <authorList>
            <person name="Haroon M.F."/>
            <person name="Hu S."/>
            <person name="Shi Y."/>
            <person name="Imelfort M."/>
            <person name="Keller J."/>
            <person name="Hugenholtz P."/>
            <person name="Yuan Z."/>
            <person name="Tyson G.W."/>
        </authorList>
    </citation>
    <scope>NUCLEOTIDE SEQUENCE [LARGE SCALE GENOMIC DNA]</scope>
    <source>
        <strain evidence="2 3">ANME-2d</strain>
    </source>
</reference>
<evidence type="ECO:0000313" key="2">
    <source>
        <dbReference type="EMBL" id="KCZ71522.1"/>
    </source>
</evidence>
<accession>A0A062V2D1</accession>
<evidence type="ECO:0000259" key="1">
    <source>
        <dbReference type="Pfam" id="PF14401"/>
    </source>
</evidence>
<protein>
    <recommendedName>
        <fullName evidence="1">RimK-like ATPgrasp N-terminal domain-containing protein</fullName>
    </recommendedName>
</protein>
<feature type="domain" description="RimK-like ATPgrasp N-terminal" evidence="1">
    <location>
        <begin position="35"/>
        <end position="208"/>
    </location>
</feature>
<sequence>MLKQRTDILMIIVSENEDETDSSPLFFLRQPVDDSVLNINSDYRYLRMGYYVSAHAETFGVDVTPGCTEIMDAYRNPLLIEKARRYGLITSSYRLVTKPKDDLNLSVPVMLFAVNPFTNNSMRIVRSGSRLPGMIKKMSMDARFPVSIHPVKGKVLEIVQMFGESTNDETSEFTKRFFDVFNIPICKLIVQIHDGNVILNHCEPALEKEVKWDIVHDKVHKIKT</sequence>
<gene>
    <name evidence="2" type="ORF">ANME2D_02254</name>
</gene>
<dbReference type="EMBL" id="JMIY01000005">
    <property type="protein sequence ID" value="KCZ71522.1"/>
    <property type="molecule type" value="Genomic_DNA"/>
</dbReference>
<keyword evidence="3" id="KW-1185">Reference proteome</keyword>
<dbReference type="InterPro" id="IPR025839">
    <property type="entry name" value="RLAN_dom"/>
</dbReference>
<proteinExistence type="predicted"/>
<comment type="caution">
    <text evidence="2">The sequence shown here is derived from an EMBL/GenBank/DDBJ whole genome shotgun (WGS) entry which is preliminary data.</text>
</comment>
<name>A0A062V2D1_9EURY</name>
<evidence type="ECO:0000313" key="3">
    <source>
        <dbReference type="Proteomes" id="UP000027153"/>
    </source>
</evidence>